<name>A0A9D4LDN2_DREPO</name>
<reference evidence="1" key="2">
    <citation type="submission" date="2020-11" db="EMBL/GenBank/DDBJ databases">
        <authorList>
            <person name="McCartney M.A."/>
            <person name="Auch B."/>
            <person name="Kono T."/>
            <person name="Mallez S."/>
            <person name="Becker A."/>
            <person name="Gohl D.M."/>
            <person name="Silverstein K.A.T."/>
            <person name="Koren S."/>
            <person name="Bechman K.B."/>
            <person name="Herman A."/>
            <person name="Abrahante J.E."/>
            <person name="Garbe J."/>
        </authorList>
    </citation>
    <scope>NUCLEOTIDE SEQUENCE</scope>
    <source>
        <strain evidence="1">Duluth1</strain>
        <tissue evidence="1">Whole animal</tissue>
    </source>
</reference>
<gene>
    <name evidence="1" type="ORF">DPMN_099217</name>
</gene>
<dbReference type="EMBL" id="JAIWYP010000003">
    <property type="protein sequence ID" value="KAH3856625.1"/>
    <property type="molecule type" value="Genomic_DNA"/>
</dbReference>
<protein>
    <submittedName>
        <fullName evidence="1">Uncharacterized protein</fullName>
    </submittedName>
</protein>
<keyword evidence="2" id="KW-1185">Reference proteome</keyword>
<organism evidence="1 2">
    <name type="scientific">Dreissena polymorpha</name>
    <name type="common">Zebra mussel</name>
    <name type="synonym">Mytilus polymorpha</name>
    <dbReference type="NCBI Taxonomy" id="45954"/>
    <lineage>
        <taxon>Eukaryota</taxon>
        <taxon>Metazoa</taxon>
        <taxon>Spiralia</taxon>
        <taxon>Lophotrochozoa</taxon>
        <taxon>Mollusca</taxon>
        <taxon>Bivalvia</taxon>
        <taxon>Autobranchia</taxon>
        <taxon>Heteroconchia</taxon>
        <taxon>Euheterodonta</taxon>
        <taxon>Imparidentia</taxon>
        <taxon>Neoheterodontei</taxon>
        <taxon>Myida</taxon>
        <taxon>Dreissenoidea</taxon>
        <taxon>Dreissenidae</taxon>
        <taxon>Dreissena</taxon>
    </lineage>
</organism>
<dbReference type="AlphaFoldDB" id="A0A9D4LDN2"/>
<evidence type="ECO:0000313" key="2">
    <source>
        <dbReference type="Proteomes" id="UP000828390"/>
    </source>
</evidence>
<comment type="caution">
    <text evidence="1">The sequence shown here is derived from an EMBL/GenBank/DDBJ whole genome shotgun (WGS) entry which is preliminary data.</text>
</comment>
<accession>A0A9D4LDN2</accession>
<reference evidence="1" key="1">
    <citation type="journal article" date="2019" name="bioRxiv">
        <title>The Genome of the Zebra Mussel, Dreissena polymorpha: A Resource for Invasive Species Research.</title>
        <authorList>
            <person name="McCartney M.A."/>
            <person name="Auch B."/>
            <person name="Kono T."/>
            <person name="Mallez S."/>
            <person name="Zhang Y."/>
            <person name="Obille A."/>
            <person name="Becker A."/>
            <person name="Abrahante J.E."/>
            <person name="Garbe J."/>
            <person name="Badalamenti J.P."/>
            <person name="Herman A."/>
            <person name="Mangelson H."/>
            <person name="Liachko I."/>
            <person name="Sullivan S."/>
            <person name="Sone E.D."/>
            <person name="Koren S."/>
            <person name="Silverstein K.A.T."/>
            <person name="Beckman K.B."/>
            <person name="Gohl D.M."/>
        </authorList>
    </citation>
    <scope>NUCLEOTIDE SEQUENCE</scope>
    <source>
        <strain evidence="1">Duluth1</strain>
        <tissue evidence="1">Whole animal</tissue>
    </source>
</reference>
<evidence type="ECO:0000313" key="1">
    <source>
        <dbReference type="EMBL" id="KAH3856625.1"/>
    </source>
</evidence>
<sequence>MAELNEKFIVNMDCLHNLVREVHKQSCSKPCVQVTVRKRAGLCVTVQMKFSSCKYQAPPVNLTDTMKKSHGPQ</sequence>
<proteinExistence type="predicted"/>
<dbReference type="Proteomes" id="UP000828390">
    <property type="component" value="Unassembled WGS sequence"/>
</dbReference>